<gene>
    <name evidence="2" type="ORF">EJ05DRAFT_484441</name>
</gene>
<dbReference type="AlphaFoldDB" id="A0A6A6W9F7"/>
<dbReference type="EMBL" id="ML996569">
    <property type="protein sequence ID" value="KAF2759492.1"/>
    <property type="molecule type" value="Genomic_DNA"/>
</dbReference>
<feature type="region of interest" description="Disordered" evidence="1">
    <location>
        <begin position="1"/>
        <end position="24"/>
    </location>
</feature>
<name>A0A6A6W9F7_9PEZI</name>
<feature type="region of interest" description="Disordered" evidence="1">
    <location>
        <begin position="36"/>
        <end position="62"/>
    </location>
</feature>
<feature type="compositionally biased region" description="Polar residues" evidence="1">
    <location>
        <begin position="41"/>
        <end position="51"/>
    </location>
</feature>
<dbReference type="RefSeq" id="XP_033601943.1">
    <property type="nucleotide sequence ID" value="XM_033745345.1"/>
</dbReference>
<sequence length="393" mass="41441">MDSLLGSVQRQGNGAIDPPTKSESRRLVNASAIVKKPAAVSKSQPRTNSLKRLTAIPTTPPRASLNSAFNAIASAERSSSPPRTHQSQALGAPKIGLSKSANPMLTTIVRTTSNQNAATQPTRSEGQTGSPLAHTPAGSVAEGFLDLPVTEPAHKRNLTGSYATRESTINSEINAFNRELGLVERKAADLGKEHTRHTEIYCIAAAAPSNASADALPFHGKRPGIRASYGENIEYGATAVGGNDHATLVNALPSSPGSSIILHSQDSTQRNMGACILDESSDVDPPSSPLARKSNAVLQHDGRPHKRMIEVGLRVTKKRRLGVEYHKVLQNTTNKHDYSEEQASILDSSPPSLHRAVGAKQSLTKVTLTAGALDSGKNSVPAFGAAPCTNNFA</sequence>
<accession>A0A6A6W9F7</accession>
<evidence type="ECO:0000313" key="3">
    <source>
        <dbReference type="Proteomes" id="UP000799437"/>
    </source>
</evidence>
<organism evidence="2 3">
    <name type="scientific">Pseudovirgaria hyperparasitica</name>
    <dbReference type="NCBI Taxonomy" id="470096"/>
    <lineage>
        <taxon>Eukaryota</taxon>
        <taxon>Fungi</taxon>
        <taxon>Dikarya</taxon>
        <taxon>Ascomycota</taxon>
        <taxon>Pezizomycotina</taxon>
        <taxon>Dothideomycetes</taxon>
        <taxon>Dothideomycetes incertae sedis</taxon>
        <taxon>Acrospermales</taxon>
        <taxon>Acrospermaceae</taxon>
        <taxon>Pseudovirgaria</taxon>
    </lineage>
</organism>
<feature type="compositionally biased region" description="Polar residues" evidence="1">
    <location>
        <begin position="113"/>
        <end position="130"/>
    </location>
</feature>
<feature type="region of interest" description="Disordered" evidence="1">
    <location>
        <begin position="74"/>
        <end position="98"/>
    </location>
</feature>
<reference evidence="2" key="1">
    <citation type="journal article" date="2020" name="Stud. Mycol.">
        <title>101 Dothideomycetes genomes: a test case for predicting lifestyles and emergence of pathogens.</title>
        <authorList>
            <person name="Haridas S."/>
            <person name="Albert R."/>
            <person name="Binder M."/>
            <person name="Bloem J."/>
            <person name="Labutti K."/>
            <person name="Salamov A."/>
            <person name="Andreopoulos B."/>
            <person name="Baker S."/>
            <person name="Barry K."/>
            <person name="Bills G."/>
            <person name="Bluhm B."/>
            <person name="Cannon C."/>
            <person name="Castanera R."/>
            <person name="Culley D."/>
            <person name="Daum C."/>
            <person name="Ezra D."/>
            <person name="Gonzalez J."/>
            <person name="Henrissat B."/>
            <person name="Kuo A."/>
            <person name="Liang C."/>
            <person name="Lipzen A."/>
            <person name="Lutzoni F."/>
            <person name="Magnuson J."/>
            <person name="Mondo S."/>
            <person name="Nolan M."/>
            <person name="Ohm R."/>
            <person name="Pangilinan J."/>
            <person name="Park H.-J."/>
            <person name="Ramirez L."/>
            <person name="Alfaro M."/>
            <person name="Sun H."/>
            <person name="Tritt A."/>
            <person name="Yoshinaga Y."/>
            <person name="Zwiers L.-H."/>
            <person name="Turgeon B."/>
            <person name="Goodwin S."/>
            <person name="Spatafora J."/>
            <person name="Crous P."/>
            <person name="Grigoriev I."/>
        </authorList>
    </citation>
    <scope>NUCLEOTIDE SEQUENCE</scope>
    <source>
        <strain evidence="2">CBS 121739</strain>
    </source>
</reference>
<dbReference type="Proteomes" id="UP000799437">
    <property type="component" value="Unassembled WGS sequence"/>
</dbReference>
<evidence type="ECO:0000313" key="2">
    <source>
        <dbReference type="EMBL" id="KAF2759492.1"/>
    </source>
</evidence>
<protein>
    <submittedName>
        <fullName evidence="2">Uncharacterized protein</fullName>
    </submittedName>
</protein>
<proteinExistence type="predicted"/>
<feature type="compositionally biased region" description="Polar residues" evidence="1">
    <location>
        <begin position="1"/>
        <end position="12"/>
    </location>
</feature>
<feature type="compositionally biased region" description="Polar residues" evidence="1">
    <location>
        <begin position="76"/>
        <end position="89"/>
    </location>
</feature>
<keyword evidence="3" id="KW-1185">Reference proteome</keyword>
<dbReference type="GeneID" id="54486399"/>
<feature type="region of interest" description="Disordered" evidence="1">
    <location>
        <begin position="113"/>
        <end position="137"/>
    </location>
</feature>
<feature type="region of interest" description="Disordered" evidence="1">
    <location>
        <begin position="280"/>
        <end position="302"/>
    </location>
</feature>
<evidence type="ECO:0000256" key="1">
    <source>
        <dbReference type="SAM" id="MobiDB-lite"/>
    </source>
</evidence>